<gene>
    <name evidence="1" type="primary">gatB</name>
    <name evidence="1" type="ORF">HF292_008590</name>
</gene>
<organism evidence="1 2">
    <name type="scientific">Acidithiobacillus ferruginosus</name>
    <dbReference type="NCBI Taxonomy" id="3063951"/>
    <lineage>
        <taxon>Bacteria</taxon>
        <taxon>Pseudomonadati</taxon>
        <taxon>Pseudomonadota</taxon>
        <taxon>Acidithiobacillia</taxon>
        <taxon>Acidithiobacillales</taxon>
        <taxon>Acidithiobacillaceae</taxon>
        <taxon>Acidithiobacillus</taxon>
    </lineage>
</organism>
<evidence type="ECO:0000313" key="2">
    <source>
        <dbReference type="Proteomes" id="UP001196097"/>
    </source>
</evidence>
<dbReference type="Proteomes" id="UP001196097">
    <property type="component" value="Chromosome"/>
</dbReference>
<protein>
    <submittedName>
        <fullName evidence="1">Asp-tRNA(Asn)/Glu-tRNA(Gln) amidotransferase subunit GatB</fullName>
    </submittedName>
</protein>
<dbReference type="EMBL" id="CP130946">
    <property type="protein sequence ID" value="XRP71871.1"/>
    <property type="molecule type" value="Genomic_DNA"/>
</dbReference>
<sequence length="478" mass="52535">MNMDWEVVIGLEVHAQLNTTTKIFCGCPTAFGAEPNLHTCPVCLAMPGALPVLNGAAVDKAIALGLAIGAELNRHSIFARKNYFYPDLPKGYQISQYELPVVGKGALTVQLPDGGEKVVGVTRAHLEEDAGKSLHEAFIGQSGIDLNRAGTPLLEIVSEPDMRSSVEAVAYLKKLHTLVRYLDICDGNMQEGSFRCDANVSLRRPGAPYGTRAEIKNLNSFRFLEKAIEYEIVRQRDILESGGRIVQETRLYDANRDETRSMRGKEEANDYRYFPDPDLLPLVLDESRIERVRETLPELPDARRMRFMRQYALPAYDAGVLTAGRTLADYYEQVAVGVDGKLAANWVMGDLLGALNKAGVELEDCPVSAGKLRLLVQRIEDQTISGKIAKDIFDELFHRGGEVDAIIDSRGLRQITDVAAIAAMVDAIVTAHPQQAADFRAGKDKLLGFFVGQVMKASQGKANPDQVNAILLEHLQKG</sequence>
<proteinExistence type="predicted"/>
<name>A0ACD5IFY4_9PROT</name>
<accession>A0ACD5IFY4</accession>
<keyword evidence="2" id="KW-1185">Reference proteome</keyword>
<reference evidence="1 2" key="1">
    <citation type="journal article" date="2021" name="ISME J.">
        <title>Genomic evolution of the class Acidithiobacillia: deep-branching Proteobacteria living in extreme acidic conditions.</title>
        <authorList>
            <person name="Moya-Beltran A."/>
            <person name="Beard S."/>
            <person name="Rojas-Villalobos C."/>
            <person name="Issotta F."/>
            <person name="Gallardo Y."/>
            <person name="Ulloa R."/>
            <person name="Giaveno A."/>
            <person name="Degli Esposti M."/>
            <person name="Johnson D.B."/>
            <person name="Quatrini R."/>
        </authorList>
    </citation>
    <scope>NUCLEOTIDE SEQUENCE [LARGE SCALE GENOMIC DNA]</scope>
    <source>
        <strain evidence="1 2">CF3</strain>
    </source>
</reference>
<evidence type="ECO:0000313" key="1">
    <source>
        <dbReference type="EMBL" id="XRP71871.1"/>
    </source>
</evidence>